<sequence>MRTGRVDEPIFIKDSELVHGCLPVMSSVAPIGSNVAQCQPDELRHSVIGREVAAGLDDFTLLRVEGNFNFQPDTADLLRSGFGRAANHEMVALAIV</sequence>
<reference evidence="1 2" key="1">
    <citation type="submission" date="2015-11" db="EMBL/GenBank/DDBJ databases">
        <title>Expanding the genomic diversity of Burkholderia species for the development of highly accurate diagnostics.</title>
        <authorList>
            <person name="Sahl J."/>
            <person name="Keim P."/>
            <person name="Wagner D."/>
        </authorList>
    </citation>
    <scope>NUCLEOTIDE SEQUENCE [LARGE SCALE GENOMIC DNA]</scope>
    <source>
        <strain evidence="1 2">MSMB793WGS</strain>
    </source>
</reference>
<proteinExistence type="predicted"/>
<dbReference type="AlphaFoldDB" id="A0A108EP50"/>
<evidence type="ECO:0000313" key="1">
    <source>
        <dbReference type="EMBL" id="KWN14728.1"/>
    </source>
</evidence>
<gene>
    <name evidence="1" type="ORF">WT83_16725</name>
</gene>
<organism evidence="1 2">
    <name type="scientific">Burkholderia territorii</name>
    <dbReference type="NCBI Taxonomy" id="1503055"/>
    <lineage>
        <taxon>Bacteria</taxon>
        <taxon>Pseudomonadati</taxon>
        <taxon>Pseudomonadota</taxon>
        <taxon>Betaproteobacteria</taxon>
        <taxon>Burkholderiales</taxon>
        <taxon>Burkholderiaceae</taxon>
        <taxon>Burkholderia</taxon>
        <taxon>Burkholderia cepacia complex</taxon>
    </lineage>
</organism>
<evidence type="ECO:0000313" key="2">
    <source>
        <dbReference type="Proteomes" id="UP000068016"/>
    </source>
</evidence>
<comment type="caution">
    <text evidence="1">The sequence shown here is derived from an EMBL/GenBank/DDBJ whole genome shotgun (WGS) entry which is preliminary data.</text>
</comment>
<dbReference type="EMBL" id="LPLZ01000046">
    <property type="protein sequence ID" value="KWN14728.1"/>
    <property type="molecule type" value="Genomic_DNA"/>
</dbReference>
<protein>
    <submittedName>
        <fullName evidence="1">Uncharacterized protein</fullName>
    </submittedName>
</protein>
<dbReference type="Proteomes" id="UP000068016">
    <property type="component" value="Unassembled WGS sequence"/>
</dbReference>
<name>A0A108EP50_9BURK</name>
<accession>A0A108EP50</accession>